<proteinExistence type="predicted"/>
<dbReference type="Proteomes" id="UP000245119">
    <property type="component" value="Linkage Group LG1"/>
</dbReference>
<feature type="compositionally biased region" description="Basic and acidic residues" evidence="1">
    <location>
        <begin position="75"/>
        <end position="84"/>
    </location>
</feature>
<feature type="compositionally biased region" description="Basic and acidic residues" evidence="1">
    <location>
        <begin position="9"/>
        <end position="45"/>
    </location>
</feature>
<gene>
    <name evidence="2" type="ORF">C0Q70_01726</name>
</gene>
<sequence>MSKLLSNSYEREWHEQNRTKQAEQHGEAPTMVKEEKTVQGEHNTNDGHSPPTGATRSGRRNSGPKAIAKNTQSSKKKEDELKKEPFKLSKFKNVPARVDTHQIPEVLAAVGH</sequence>
<protein>
    <submittedName>
        <fullName evidence="2">Uncharacterized protein</fullName>
    </submittedName>
</protein>
<keyword evidence="3" id="KW-1185">Reference proteome</keyword>
<evidence type="ECO:0000313" key="3">
    <source>
        <dbReference type="Proteomes" id="UP000245119"/>
    </source>
</evidence>
<evidence type="ECO:0000256" key="1">
    <source>
        <dbReference type="SAM" id="MobiDB-lite"/>
    </source>
</evidence>
<organism evidence="2 3">
    <name type="scientific">Pomacea canaliculata</name>
    <name type="common">Golden apple snail</name>
    <dbReference type="NCBI Taxonomy" id="400727"/>
    <lineage>
        <taxon>Eukaryota</taxon>
        <taxon>Metazoa</taxon>
        <taxon>Spiralia</taxon>
        <taxon>Lophotrochozoa</taxon>
        <taxon>Mollusca</taxon>
        <taxon>Gastropoda</taxon>
        <taxon>Caenogastropoda</taxon>
        <taxon>Architaenioglossa</taxon>
        <taxon>Ampullarioidea</taxon>
        <taxon>Ampullariidae</taxon>
        <taxon>Pomacea</taxon>
    </lineage>
</organism>
<reference evidence="2 3" key="1">
    <citation type="submission" date="2018-04" db="EMBL/GenBank/DDBJ databases">
        <title>The genome of golden apple snail Pomacea canaliculata provides insight into stress tolerance and invasive adaptation.</title>
        <authorList>
            <person name="Liu C."/>
            <person name="Liu B."/>
            <person name="Ren Y."/>
            <person name="Zhang Y."/>
            <person name="Wang H."/>
            <person name="Li S."/>
            <person name="Jiang F."/>
            <person name="Yin L."/>
            <person name="Zhang G."/>
            <person name="Qian W."/>
            <person name="Fan W."/>
        </authorList>
    </citation>
    <scope>NUCLEOTIDE SEQUENCE [LARGE SCALE GENOMIC DNA]</scope>
    <source>
        <strain evidence="2">SZHN2017</strain>
        <tissue evidence="2">Muscle</tissue>
    </source>
</reference>
<accession>A0A2T7Q0A3</accession>
<name>A0A2T7Q0A3_POMCA</name>
<comment type="caution">
    <text evidence="2">The sequence shown here is derived from an EMBL/GenBank/DDBJ whole genome shotgun (WGS) entry which is preliminary data.</text>
</comment>
<dbReference type="AlphaFoldDB" id="A0A2T7Q0A3"/>
<evidence type="ECO:0000313" key="2">
    <source>
        <dbReference type="EMBL" id="PVD39098.1"/>
    </source>
</evidence>
<dbReference type="EMBL" id="PZQS01000001">
    <property type="protein sequence ID" value="PVD39098.1"/>
    <property type="molecule type" value="Genomic_DNA"/>
</dbReference>
<feature type="region of interest" description="Disordered" evidence="1">
    <location>
        <begin position="1"/>
        <end position="84"/>
    </location>
</feature>